<feature type="region of interest" description="Disordered" evidence="1">
    <location>
        <begin position="320"/>
        <end position="386"/>
    </location>
</feature>
<feature type="transmembrane region" description="Helical" evidence="2">
    <location>
        <begin position="266"/>
        <end position="285"/>
    </location>
</feature>
<dbReference type="EMBL" id="PDNC01000011">
    <property type="protein sequence ID" value="PGH07986.1"/>
    <property type="molecule type" value="Genomic_DNA"/>
</dbReference>
<keyword evidence="4" id="KW-1185">Reference proteome</keyword>
<comment type="caution">
    <text evidence="3">The sequence shown here is derived from an EMBL/GenBank/DDBJ whole genome shotgun (WGS) entry which is preliminary data.</text>
</comment>
<dbReference type="OrthoDB" id="4179888at2759"/>
<evidence type="ECO:0000256" key="1">
    <source>
        <dbReference type="SAM" id="MobiDB-lite"/>
    </source>
</evidence>
<evidence type="ECO:0000313" key="3">
    <source>
        <dbReference type="EMBL" id="PGH07986.1"/>
    </source>
</evidence>
<proteinExistence type="predicted"/>
<accession>A0A2B7XFS7</accession>
<keyword evidence="2" id="KW-0472">Membrane</keyword>
<feature type="compositionally biased region" description="Polar residues" evidence="1">
    <location>
        <begin position="340"/>
        <end position="352"/>
    </location>
</feature>
<dbReference type="NCBIfam" id="TIGR01167">
    <property type="entry name" value="LPXTG_anchor"/>
    <property type="match status" value="1"/>
</dbReference>
<name>A0A2B7XFS7_9EURO</name>
<dbReference type="Proteomes" id="UP000224080">
    <property type="component" value="Unassembled WGS sequence"/>
</dbReference>
<dbReference type="STRING" id="2060905.A0A2B7XFS7"/>
<reference evidence="3 4" key="1">
    <citation type="submission" date="2017-10" db="EMBL/GenBank/DDBJ databases">
        <title>Comparative genomics in systemic dimorphic fungi from Ajellomycetaceae.</title>
        <authorList>
            <person name="Munoz J.F."/>
            <person name="Mcewen J.G."/>
            <person name="Clay O.K."/>
            <person name="Cuomo C.A."/>
        </authorList>
    </citation>
    <scope>NUCLEOTIDE SEQUENCE [LARGE SCALE GENOMIC DNA]</scope>
    <source>
        <strain evidence="3 4">UAMH130</strain>
    </source>
</reference>
<gene>
    <name evidence="3" type="ORF">GX51_01426</name>
</gene>
<protein>
    <submittedName>
        <fullName evidence="3">Uncharacterized protein</fullName>
    </submittedName>
</protein>
<organism evidence="3 4">
    <name type="scientific">Blastomyces parvus</name>
    <dbReference type="NCBI Taxonomy" id="2060905"/>
    <lineage>
        <taxon>Eukaryota</taxon>
        <taxon>Fungi</taxon>
        <taxon>Dikarya</taxon>
        <taxon>Ascomycota</taxon>
        <taxon>Pezizomycotina</taxon>
        <taxon>Eurotiomycetes</taxon>
        <taxon>Eurotiomycetidae</taxon>
        <taxon>Onygenales</taxon>
        <taxon>Ajellomycetaceae</taxon>
        <taxon>Blastomyces</taxon>
    </lineage>
</organism>
<evidence type="ECO:0000256" key="2">
    <source>
        <dbReference type="SAM" id="Phobius"/>
    </source>
</evidence>
<keyword evidence="2" id="KW-1133">Transmembrane helix</keyword>
<keyword evidence="2" id="KW-0812">Transmembrane</keyword>
<sequence>MLHSFSESSTWIACGVAMIYILEQGNCLAVHPALTQRPGQGGQWEITRRQAAQLQQREPTSGRCDGGHPTRFARFAIPVSVEHHDENAEPNGEYGKVVRPGIPSGHGLRRMLGDLETCAEDLFMPFASETDPEQPVTISGSKLRSCREAIFSLIRWLDTQRKEIHAPPEKNPFLQSGGLQDRNFRDAAKSYETRGNTIERRASIGNAKQQQSCEVTVCRPFELPNACSDSRRVPAEISKMCKMCNPRNEELISRHCAKQRRRQQNILYLLLGIIVAIFSAATVFLRKRKRKSRDELRVGPAYSSEQGGVLPGLMSAIRKSKAVDRRSDVEKDPGAGNNKMHPQSTASQVSQEQDGHISPPPYSASLKLRGCAGRTRPNTPAVWDEK</sequence>
<dbReference type="AlphaFoldDB" id="A0A2B7XFS7"/>
<feature type="compositionally biased region" description="Basic and acidic residues" evidence="1">
    <location>
        <begin position="321"/>
        <end position="333"/>
    </location>
</feature>
<evidence type="ECO:0000313" key="4">
    <source>
        <dbReference type="Proteomes" id="UP000224080"/>
    </source>
</evidence>